<dbReference type="InterPro" id="IPR042231">
    <property type="entry name" value="Cho/carn_acyl_trans_2"/>
</dbReference>
<evidence type="ECO:0000259" key="5">
    <source>
        <dbReference type="Pfam" id="PF00755"/>
    </source>
</evidence>
<organism evidence="6 7">
    <name type="scientific">Enteractinococcus helveticum</name>
    <dbReference type="NCBI Taxonomy" id="1837282"/>
    <lineage>
        <taxon>Bacteria</taxon>
        <taxon>Bacillati</taxon>
        <taxon>Actinomycetota</taxon>
        <taxon>Actinomycetes</taxon>
        <taxon>Micrococcales</taxon>
        <taxon>Micrococcaceae</taxon>
    </lineage>
</organism>
<evidence type="ECO:0000256" key="4">
    <source>
        <dbReference type="PIRSR" id="PIRSR600542-1"/>
    </source>
</evidence>
<dbReference type="PANTHER" id="PTHR22589:SF16">
    <property type="entry name" value="CARNITINE O-PALMITOYLTRANSFERASE 2, MITOCHONDRIAL"/>
    <property type="match status" value="1"/>
</dbReference>
<name>A0A1B7M0Z7_9MICC</name>
<comment type="caution">
    <text evidence="6">The sequence shown here is derived from an EMBL/GenBank/DDBJ whole genome shotgun (WGS) entry which is preliminary data.</text>
</comment>
<dbReference type="Pfam" id="PF00755">
    <property type="entry name" value="Carn_acyltransf"/>
    <property type="match status" value="1"/>
</dbReference>
<accession>A0A1B7M0Z7</accession>
<dbReference type="AlphaFoldDB" id="A0A1B7M0Z7"/>
<sequence length="572" mass="63815">MRTYPHHLTADLPPLPVPTLQESFERFRKATAALLDPAEASGLNQSIADFVHDHAPALQQTLEEYAATMTESGSNWMAEQWLERYLNNRDPLLLTDNVTYQLNLPTESTGIERIVELLQRIGSIHILQAKRDTPAEVDPKGRRMSMDSWADFNGGIRTPADEVDIWMRAGTGATYRTIGILYLGRMWEIPFTGAEGKLLDANQLRSSVEYVLQQTTPATQNFVAFSALGSEILAADAPWTTQENQPVYNQLANMLFTLTIDPDASDDIATLQRWAFQTGNAWVYKPISYLTALDSNMLAASLEHSVIDGGTLATAVTRMQHINLATLDTQHDAHIEAAQELVWHDVNYDLAGITEQSSRLSARRVVARRDEPLLYEISADARAQLILMIAQHLTFGTIRSHYESCDMRHYRGGRTETIRPVTMEALTFVTALVEQQATESQFTAAVSAHTDWIKAAKMSQVFDRHLFMMQYIGQELGGADAAIFANYPVAQEDFLSTSSLGTPEAIIRFVFAPTARHGFGVNYTTVDNGTEYVVTWTQDTSRAEEFCDNLPIAADLLYDFFGSLAPVIHSEH</sequence>
<dbReference type="SUPFAM" id="SSF52777">
    <property type="entry name" value="CoA-dependent acyltransferases"/>
    <property type="match status" value="2"/>
</dbReference>
<keyword evidence="2" id="KW-0808">Transferase</keyword>
<dbReference type="STRING" id="1837282.A6F49_07165"/>
<dbReference type="EMBL" id="LXEY01000014">
    <property type="protein sequence ID" value="OAV62075.1"/>
    <property type="molecule type" value="Genomic_DNA"/>
</dbReference>
<dbReference type="Proteomes" id="UP000078292">
    <property type="component" value="Unassembled WGS sequence"/>
</dbReference>
<evidence type="ECO:0000313" key="7">
    <source>
        <dbReference type="Proteomes" id="UP000078292"/>
    </source>
</evidence>
<evidence type="ECO:0000256" key="3">
    <source>
        <dbReference type="ARBA" id="ARBA00023315"/>
    </source>
</evidence>
<keyword evidence="7" id="KW-1185">Reference proteome</keyword>
<dbReference type="InterPro" id="IPR039551">
    <property type="entry name" value="Cho/carn_acyl_trans"/>
</dbReference>
<feature type="domain" description="Choline/carnitine acyltransferase" evidence="5">
    <location>
        <begin position="15"/>
        <end position="550"/>
    </location>
</feature>
<dbReference type="Gene3D" id="3.30.559.10">
    <property type="entry name" value="Chloramphenicol acetyltransferase-like domain"/>
    <property type="match status" value="1"/>
</dbReference>
<evidence type="ECO:0000313" key="6">
    <source>
        <dbReference type="EMBL" id="OAV62075.1"/>
    </source>
</evidence>
<dbReference type="InterPro" id="IPR023213">
    <property type="entry name" value="CAT-like_dom_sf"/>
</dbReference>
<dbReference type="GO" id="GO:0004095">
    <property type="term" value="F:carnitine O-palmitoyltransferase activity"/>
    <property type="evidence" value="ECO:0007669"/>
    <property type="project" value="TreeGrafter"/>
</dbReference>
<feature type="active site" description="Proton acceptor" evidence="4">
    <location>
        <position position="304"/>
    </location>
</feature>
<dbReference type="InterPro" id="IPR000542">
    <property type="entry name" value="Carn_acyl_trans"/>
</dbReference>
<keyword evidence="3" id="KW-0012">Acyltransferase</keyword>
<dbReference type="OrthoDB" id="1456at2"/>
<dbReference type="PANTHER" id="PTHR22589">
    <property type="entry name" value="CARNITINE O-ACYLTRANSFERASE"/>
    <property type="match status" value="1"/>
</dbReference>
<dbReference type="GO" id="GO:0006635">
    <property type="term" value="P:fatty acid beta-oxidation"/>
    <property type="evidence" value="ECO:0007669"/>
    <property type="project" value="TreeGrafter"/>
</dbReference>
<dbReference type="RefSeq" id="WP_043057263.1">
    <property type="nucleotide sequence ID" value="NZ_LXEY01000014.1"/>
</dbReference>
<gene>
    <name evidence="6" type="ORF">A6F49_07165</name>
</gene>
<evidence type="ECO:0000256" key="2">
    <source>
        <dbReference type="ARBA" id="ARBA00022679"/>
    </source>
</evidence>
<protein>
    <recommendedName>
        <fullName evidence="5">Choline/carnitine acyltransferase domain-containing protein</fullName>
    </recommendedName>
</protein>
<dbReference type="Gene3D" id="3.30.559.70">
    <property type="entry name" value="Choline/Carnitine o-acyltransferase, domain 2"/>
    <property type="match status" value="1"/>
</dbReference>
<evidence type="ECO:0000256" key="1">
    <source>
        <dbReference type="ARBA" id="ARBA00005232"/>
    </source>
</evidence>
<proteinExistence type="inferred from homology"/>
<reference evidence="6 7" key="1">
    <citation type="submission" date="2016-04" db="EMBL/GenBank/DDBJ databases">
        <title>First whole genome shotgun sequence of the bacterium Enteractinococcus sp. strain UASWS1574.</title>
        <authorList>
            <person name="Crovadore J."/>
            <person name="Chablais R."/>
            <person name="Lefort F."/>
        </authorList>
    </citation>
    <scope>NUCLEOTIDE SEQUENCE [LARGE SCALE GENOMIC DNA]</scope>
    <source>
        <strain evidence="6 7">UASWS1574</strain>
    </source>
</reference>
<comment type="similarity">
    <text evidence="1">Belongs to the carnitine/choline acetyltransferase family.</text>
</comment>